<keyword evidence="3" id="KW-1185">Reference proteome</keyword>
<proteinExistence type="predicted"/>
<name>A0A327KBY9_9BRAD</name>
<dbReference type="RefSeq" id="WP_111358833.1">
    <property type="nucleotide sequence ID" value="NZ_NHSK01000198.1"/>
</dbReference>
<comment type="caution">
    <text evidence="2">The sequence shown here is derived from an EMBL/GenBank/DDBJ whole genome shotgun (WGS) entry which is preliminary data.</text>
</comment>
<dbReference type="InterPro" id="IPR009642">
    <property type="entry name" value="DUF1236"/>
</dbReference>
<keyword evidence="1" id="KW-0732">Signal</keyword>
<evidence type="ECO:0000313" key="3">
    <source>
        <dbReference type="Proteomes" id="UP000248863"/>
    </source>
</evidence>
<evidence type="ECO:0000256" key="1">
    <source>
        <dbReference type="SAM" id="SignalP"/>
    </source>
</evidence>
<dbReference type="EMBL" id="NPEU01000274">
    <property type="protein sequence ID" value="RAI35155.1"/>
    <property type="molecule type" value="Genomic_DNA"/>
</dbReference>
<dbReference type="Proteomes" id="UP000248863">
    <property type="component" value="Unassembled WGS sequence"/>
</dbReference>
<accession>A0A327KBY9</accession>
<protein>
    <recommendedName>
        <fullName evidence="4">DUF1236 domain-containing protein</fullName>
    </recommendedName>
</protein>
<evidence type="ECO:0008006" key="4">
    <source>
        <dbReference type="Google" id="ProtNLM"/>
    </source>
</evidence>
<reference evidence="2 3" key="1">
    <citation type="submission" date="2017-07" db="EMBL/GenBank/DDBJ databases">
        <title>Draft Genome Sequences of Select Purple Nonsulfur Bacteria.</title>
        <authorList>
            <person name="Lasarre B."/>
            <person name="Mckinlay J.B."/>
        </authorList>
    </citation>
    <scope>NUCLEOTIDE SEQUENCE [LARGE SCALE GENOMIC DNA]</scope>
    <source>
        <strain evidence="2 3">DSM 11907</strain>
    </source>
</reference>
<organism evidence="2 3">
    <name type="scientific">Rhodoplanes elegans</name>
    <dbReference type="NCBI Taxonomy" id="29408"/>
    <lineage>
        <taxon>Bacteria</taxon>
        <taxon>Pseudomonadati</taxon>
        <taxon>Pseudomonadota</taxon>
        <taxon>Alphaproteobacteria</taxon>
        <taxon>Hyphomicrobiales</taxon>
        <taxon>Nitrobacteraceae</taxon>
        <taxon>Rhodoplanes</taxon>
    </lineage>
</organism>
<evidence type="ECO:0000313" key="2">
    <source>
        <dbReference type="EMBL" id="RAI35155.1"/>
    </source>
</evidence>
<feature type="chain" id="PRO_5016374283" description="DUF1236 domain-containing protein" evidence="1">
    <location>
        <begin position="21"/>
        <end position="133"/>
    </location>
</feature>
<dbReference type="Pfam" id="PF06823">
    <property type="entry name" value="DUF1236"/>
    <property type="match status" value="1"/>
</dbReference>
<feature type="signal peptide" evidence="1">
    <location>
        <begin position="1"/>
        <end position="20"/>
    </location>
</feature>
<dbReference type="AlphaFoldDB" id="A0A327KBY9"/>
<gene>
    <name evidence="2" type="ORF">CH338_19770</name>
</gene>
<sequence>MRTKVLLGALALVVAAPTLAAAQNDPVSGAAQGIERGATTGGPVGAIVGGAAGAVGGAANMVLGPPPAEVRTYVMRERVPSVAVEERVVVGQPLPPRVKLHSVRGHDAYSYAVVNERRVVVDPRTRRVIEIYE</sequence>